<evidence type="ECO:0000259" key="7">
    <source>
        <dbReference type="PROSITE" id="PS50850"/>
    </source>
</evidence>
<feature type="domain" description="Major facilitator superfamily (MFS) profile" evidence="7">
    <location>
        <begin position="26"/>
        <end position="410"/>
    </location>
</feature>
<evidence type="ECO:0000256" key="3">
    <source>
        <dbReference type="ARBA" id="ARBA00022692"/>
    </source>
</evidence>
<proteinExistence type="predicted"/>
<keyword evidence="3 6" id="KW-0812">Transmembrane</keyword>
<evidence type="ECO:0000256" key="1">
    <source>
        <dbReference type="ARBA" id="ARBA00004651"/>
    </source>
</evidence>
<evidence type="ECO:0000256" key="2">
    <source>
        <dbReference type="ARBA" id="ARBA00022475"/>
    </source>
</evidence>
<dbReference type="Gene3D" id="1.20.1250.20">
    <property type="entry name" value="MFS general substrate transporter like domains"/>
    <property type="match status" value="2"/>
</dbReference>
<organism evidence="8 9">
    <name type="scientific">Candidatus Abyssobacteria bacterium SURF_17</name>
    <dbReference type="NCBI Taxonomy" id="2093361"/>
    <lineage>
        <taxon>Bacteria</taxon>
        <taxon>Pseudomonadati</taxon>
        <taxon>Candidatus Hydrogenedentota</taxon>
        <taxon>Candidatus Abyssobacteria</taxon>
    </lineage>
</organism>
<feature type="transmembrane region" description="Helical" evidence="6">
    <location>
        <begin position="357"/>
        <end position="375"/>
    </location>
</feature>
<accession>A0A419ES06</accession>
<dbReference type="GO" id="GO:0005886">
    <property type="term" value="C:plasma membrane"/>
    <property type="evidence" value="ECO:0007669"/>
    <property type="project" value="UniProtKB-SubCell"/>
</dbReference>
<dbReference type="GO" id="GO:0022857">
    <property type="term" value="F:transmembrane transporter activity"/>
    <property type="evidence" value="ECO:0007669"/>
    <property type="project" value="InterPro"/>
</dbReference>
<dbReference type="InterPro" id="IPR036259">
    <property type="entry name" value="MFS_trans_sf"/>
</dbReference>
<evidence type="ECO:0000313" key="9">
    <source>
        <dbReference type="Proteomes" id="UP000285961"/>
    </source>
</evidence>
<protein>
    <submittedName>
        <fullName evidence="8">MFS transporter</fullName>
    </submittedName>
</protein>
<feature type="transmembrane region" description="Helical" evidence="6">
    <location>
        <begin position="299"/>
        <end position="316"/>
    </location>
</feature>
<feature type="transmembrane region" description="Helical" evidence="6">
    <location>
        <begin position="153"/>
        <end position="175"/>
    </location>
</feature>
<comment type="subcellular location">
    <subcellularLocation>
        <location evidence="1">Cell membrane</location>
        <topology evidence="1">Multi-pass membrane protein</topology>
    </subcellularLocation>
</comment>
<feature type="transmembrane region" description="Helical" evidence="6">
    <location>
        <begin position="224"/>
        <end position="244"/>
    </location>
</feature>
<comment type="caution">
    <text evidence="8">The sequence shown here is derived from an EMBL/GenBank/DDBJ whole genome shotgun (WGS) entry which is preliminary data.</text>
</comment>
<keyword evidence="2" id="KW-1003">Cell membrane</keyword>
<keyword evidence="5 6" id="KW-0472">Membrane</keyword>
<dbReference type="PROSITE" id="PS50850">
    <property type="entry name" value="MFS"/>
    <property type="match status" value="1"/>
</dbReference>
<dbReference type="InterPro" id="IPR011701">
    <property type="entry name" value="MFS"/>
</dbReference>
<dbReference type="SUPFAM" id="SSF103473">
    <property type="entry name" value="MFS general substrate transporter"/>
    <property type="match status" value="1"/>
</dbReference>
<dbReference type="InterPro" id="IPR020846">
    <property type="entry name" value="MFS_dom"/>
</dbReference>
<evidence type="ECO:0000313" key="8">
    <source>
        <dbReference type="EMBL" id="RJP66351.1"/>
    </source>
</evidence>
<name>A0A419ES06_9BACT</name>
<evidence type="ECO:0000256" key="4">
    <source>
        <dbReference type="ARBA" id="ARBA00022989"/>
    </source>
</evidence>
<keyword evidence="4 6" id="KW-1133">Transmembrane helix</keyword>
<feature type="transmembrane region" description="Helical" evidence="6">
    <location>
        <begin position="181"/>
        <end position="203"/>
    </location>
</feature>
<dbReference type="PANTHER" id="PTHR43124">
    <property type="entry name" value="PURINE EFFLUX PUMP PBUE"/>
    <property type="match status" value="1"/>
</dbReference>
<gene>
    <name evidence="8" type="ORF">C4532_16190</name>
</gene>
<evidence type="ECO:0000256" key="5">
    <source>
        <dbReference type="ARBA" id="ARBA00023136"/>
    </source>
</evidence>
<dbReference type="EMBL" id="QZKI01000117">
    <property type="protein sequence ID" value="RJP66351.1"/>
    <property type="molecule type" value="Genomic_DNA"/>
</dbReference>
<feature type="transmembrane region" description="Helical" evidence="6">
    <location>
        <begin position="387"/>
        <end position="406"/>
    </location>
</feature>
<reference evidence="8 9" key="1">
    <citation type="journal article" date="2017" name="ISME J.">
        <title>Energy and carbon metabolisms in a deep terrestrial subsurface fluid microbial community.</title>
        <authorList>
            <person name="Momper L."/>
            <person name="Jungbluth S.P."/>
            <person name="Lee M.D."/>
            <person name="Amend J.P."/>
        </authorList>
    </citation>
    <scope>NUCLEOTIDE SEQUENCE [LARGE SCALE GENOMIC DNA]</scope>
    <source>
        <strain evidence="8">SURF_17</strain>
    </source>
</reference>
<dbReference type="Pfam" id="PF07690">
    <property type="entry name" value="MFS_1"/>
    <property type="match status" value="2"/>
</dbReference>
<dbReference type="Proteomes" id="UP000285961">
    <property type="component" value="Unassembled WGS sequence"/>
</dbReference>
<dbReference type="PANTHER" id="PTHR43124:SF3">
    <property type="entry name" value="CHLORAMPHENICOL EFFLUX PUMP RV0191"/>
    <property type="match status" value="1"/>
</dbReference>
<feature type="transmembrane region" description="Helical" evidence="6">
    <location>
        <begin position="114"/>
        <end position="132"/>
    </location>
</feature>
<dbReference type="AlphaFoldDB" id="A0A419ES06"/>
<feature type="transmembrane region" description="Helical" evidence="6">
    <location>
        <begin position="63"/>
        <end position="84"/>
    </location>
</feature>
<feature type="transmembrane region" description="Helical" evidence="6">
    <location>
        <begin position="264"/>
        <end position="287"/>
    </location>
</feature>
<evidence type="ECO:0000256" key="6">
    <source>
        <dbReference type="SAM" id="Phobius"/>
    </source>
</evidence>
<dbReference type="InterPro" id="IPR050189">
    <property type="entry name" value="MFS_Efflux_Transporters"/>
</dbReference>
<feature type="transmembrane region" description="Helical" evidence="6">
    <location>
        <begin position="91"/>
        <end position="108"/>
    </location>
</feature>
<sequence length="425" mass="46124">MYYHADDSAEEKGYPEAEMNKHERWIVFLMGSSHTMVHFYEQIFPALLLTMVAYFHIELATAGWMQTLLALAFGWGALPAGYIADRIGTKRIVMVYLIGAALSCIYISTARSAAALAVGLATMGAFISLYHPSGTTLVTTQVKAVGKALGYHGIGGGLGVAVAPLLATLLAALFPKYGWRLSFFAFGVLGLLVASGVATLKVSEVRLENSRKRFWPEHLAKGSLKPLIMFFAVAVMVGFCYRGVMTYLPTYFSQRLNGGVFSGYEVLKGGTFATMTLLVGVVGQFVGGHLTSRYNLEKLFAVLMIVTVPLLVLMSFSSNFGLLFITMAFAFFHFSAQPVGNTLIAEYTDPRGRGLGYGLYFSISFGVGSLASGFSGVVADRFGLDKVFSVLGFFIFLGFLIMVYLARTRSPERMGQLDDGAQGML</sequence>
<feature type="transmembrane region" description="Helical" evidence="6">
    <location>
        <begin position="322"/>
        <end position="345"/>
    </location>
</feature>